<organism evidence="2 3">
    <name type="scientific">Spirosoma telluris</name>
    <dbReference type="NCBI Taxonomy" id="2183553"/>
    <lineage>
        <taxon>Bacteria</taxon>
        <taxon>Pseudomonadati</taxon>
        <taxon>Bacteroidota</taxon>
        <taxon>Cytophagia</taxon>
        <taxon>Cytophagales</taxon>
        <taxon>Cytophagaceae</taxon>
        <taxon>Spirosoma</taxon>
    </lineage>
</organism>
<feature type="transmembrane region" description="Helical" evidence="1">
    <location>
        <begin position="31"/>
        <end position="52"/>
    </location>
</feature>
<comment type="caution">
    <text evidence="2">The sequence shown here is derived from an EMBL/GenBank/DDBJ whole genome shotgun (WGS) entry which is preliminary data.</text>
</comment>
<gene>
    <name evidence="2" type="ORF">HMF3257_25605</name>
</gene>
<keyword evidence="1" id="KW-0812">Transmembrane</keyword>
<feature type="transmembrane region" description="Helical" evidence="1">
    <location>
        <begin position="7"/>
        <end position="25"/>
    </location>
</feature>
<accession>A0A327NSC0</accession>
<dbReference type="Proteomes" id="UP000249016">
    <property type="component" value="Unassembled WGS sequence"/>
</dbReference>
<evidence type="ECO:0000313" key="3">
    <source>
        <dbReference type="Proteomes" id="UP000249016"/>
    </source>
</evidence>
<keyword evidence="1" id="KW-0472">Membrane</keyword>
<reference evidence="2 3" key="1">
    <citation type="submission" date="2018-06" db="EMBL/GenBank/DDBJ databases">
        <title>Spirosoma sp. HMF3257 Genome sequencing and assembly.</title>
        <authorList>
            <person name="Kang H."/>
            <person name="Cha I."/>
            <person name="Kim H."/>
            <person name="Kang J."/>
            <person name="Joh K."/>
        </authorList>
    </citation>
    <scope>NUCLEOTIDE SEQUENCE [LARGE SCALE GENOMIC DNA]</scope>
    <source>
        <strain evidence="2 3">HMF3257</strain>
    </source>
</reference>
<protein>
    <submittedName>
        <fullName evidence="2">Uncharacterized protein</fullName>
    </submittedName>
</protein>
<name>A0A327NSC0_9BACT</name>
<dbReference type="EMBL" id="QLII01000001">
    <property type="protein sequence ID" value="RAI76704.1"/>
    <property type="molecule type" value="Genomic_DNA"/>
</dbReference>
<evidence type="ECO:0000256" key="1">
    <source>
        <dbReference type="SAM" id="Phobius"/>
    </source>
</evidence>
<keyword evidence="3" id="KW-1185">Reference proteome</keyword>
<dbReference type="AlphaFoldDB" id="A0A327NSC0"/>
<keyword evidence="1" id="KW-1133">Transmembrane helix</keyword>
<sequence length="73" mass="8048">MVIKLLIIELFVIAMNCLITKLFKLSFSSNALPFLFVIPTLGGISNSILVKLEIPPKVGMTKINLGFSLKKKV</sequence>
<evidence type="ECO:0000313" key="2">
    <source>
        <dbReference type="EMBL" id="RAI76704.1"/>
    </source>
</evidence>
<proteinExistence type="predicted"/>